<dbReference type="NCBIfam" id="TIGR03357">
    <property type="entry name" value="VI_zyme"/>
    <property type="match status" value="1"/>
</dbReference>
<evidence type="ECO:0000313" key="2">
    <source>
        <dbReference type="EMBL" id="PXX48823.1"/>
    </source>
</evidence>
<evidence type="ECO:0000313" key="3">
    <source>
        <dbReference type="Proteomes" id="UP000248395"/>
    </source>
</evidence>
<comment type="caution">
    <text evidence="2">The sequence shown here is derived from an EMBL/GenBank/DDBJ whole genome shotgun (WGS) entry which is preliminary data.</text>
</comment>
<reference evidence="2 3" key="1">
    <citation type="submission" date="2018-05" db="EMBL/GenBank/DDBJ databases">
        <title>Genomic Encyclopedia of Type Strains, Phase IV (KMG-IV): sequencing the most valuable type-strain genomes for metagenomic binning, comparative biology and taxonomic classification.</title>
        <authorList>
            <person name="Goeker M."/>
        </authorList>
    </citation>
    <scope>NUCLEOTIDE SEQUENCE [LARGE SCALE GENOMIC DNA]</scope>
    <source>
        <strain evidence="2 3">DSM 25134</strain>
    </source>
</reference>
<dbReference type="SUPFAM" id="SSF160719">
    <property type="entry name" value="gpW/gp25-like"/>
    <property type="match status" value="1"/>
</dbReference>
<dbReference type="OrthoDB" id="1524306at2"/>
<evidence type="ECO:0000259" key="1">
    <source>
        <dbReference type="Pfam" id="PF04965"/>
    </source>
</evidence>
<feature type="domain" description="IraD/Gp25-like" evidence="1">
    <location>
        <begin position="33"/>
        <end position="105"/>
    </location>
</feature>
<dbReference type="Proteomes" id="UP000248395">
    <property type="component" value="Unassembled WGS sequence"/>
</dbReference>
<protein>
    <submittedName>
        <fullName evidence="2">Type VI secretion system protein</fullName>
    </submittedName>
</protein>
<sequence>MRHRQSGPSLYEKLLGNFQDGSTVYDWDDATQLLLSVMDNIRVILNSRQGALKHLPDYGLPDLSLIYRHLPASAHQLRQSIASTLLKYEPRLHSIDIQLLEAQHSDVLGYELVCHLKQAGLVRFGSYFSPDQAVRLRLLTAPAQPSADPPLARSPQAYSTVP</sequence>
<gene>
    <name evidence="2" type="ORF">DFR38_106200</name>
</gene>
<keyword evidence="3" id="KW-1185">Reference proteome</keyword>
<organism evidence="2 3">
    <name type="scientific">Aquitalea magnusonii</name>
    <dbReference type="NCBI Taxonomy" id="332411"/>
    <lineage>
        <taxon>Bacteria</taxon>
        <taxon>Pseudomonadati</taxon>
        <taxon>Pseudomonadota</taxon>
        <taxon>Betaproteobacteria</taxon>
        <taxon>Neisseriales</taxon>
        <taxon>Chromobacteriaceae</taxon>
        <taxon>Aquitalea</taxon>
    </lineage>
</organism>
<name>A0A318JLR5_9NEIS</name>
<dbReference type="RefSeq" id="WP_082693405.1">
    <property type="nucleotide sequence ID" value="NZ_LNQU01000038.1"/>
</dbReference>
<dbReference type="InterPro" id="IPR017737">
    <property type="entry name" value="TssE1-like"/>
</dbReference>
<dbReference type="InterPro" id="IPR007048">
    <property type="entry name" value="IraD/Gp25-like"/>
</dbReference>
<accession>A0A318JLR5</accession>
<dbReference type="Gene3D" id="3.10.450.40">
    <property type="match status" value="1"/>
</dbReference>
<dbReference type="AlphaFoldDB" id="A0A318JLR5"/>
<dbReference type="EMBL" id="QJKC01000006">
    <property type="protein sequence ID" value="PXX48823.1"/>
    <property type="molecule type" value="Genomic_DNA"/>
</dbReference>
<proteinExistence type="predicted"/>
<dbReference type="Pfam" id="PF04965">
    <property type="entry name" value="GPW_gp25"/>
    <property type="match status" value="1"/>
</dbReference>